<organism evidence="1 2">
    <name type="scientific">Listeria cornellensis FSL F6-0969</name>
    <dbReference type="NCBI Taxonomy" id="1265820"/>
    <lineage>
        <taxon>Bacteria</taxon>
        <taxon>Bacillati</taxon>
        <taxon>Bacillota</taxon>
        <taxon>Bacilli</taxon>
        <taxon>Bacillales</taxon>
        <taxon>Listeriaceae</taxon>
        <taxon>Listeria</taxon>
    </lineage>
</organism>
<evidence type="ECO:0000313" key="1">
    <source>
        <dbReference type="EMBL" id="EUJ29640.1"/>
    </source>
</evidence>
<sequence length="270" mass="30883">MILGKQFFIVTKIGIEGWAELKDAGMYLIEWIEKPGINLMERSRTFPTQDVIDNLENGTWSLRGYRGYSAEMKAHVSSLGYSWLDRRNFTFTQSGEGSIGIVIDGKGLVECADLDDVVEHLWFFDYISKEEKTAMTFEKGKDFVFIRVSSAQIGKATFNEETGGYHFETRGAEFVGFTPLRSHNDLDIDQVENEFKMGFIEVVGIEQWDFVNVIDELSMKIGIPTKEYLLGKRLEREKVASISELSALQVKNATFHFKRKLKALEETLKK</sequence>
<dbReference type="STRING" id="1265820.PCORN_10857"/>
<dbReference type="Proteomes" id="UP000019254">
    <property type="component" value="Unassembled WGS sequence"/>
</dbReference>
<proteinExistence type="predicted"/>
<protein>
    <submittedName>
        <fullName evidence="1">Uncharacterized protein</fullName>
    </submittedName>
</protein>
<comment type="caution">
    <text evidence="1">The sequence shown here is derived from an EMBL/GenBank/DDBJ whole genome shotgun (WGS) entry which is preliminary data.</text>
</comment>
<dbReference type="PATRIC" id="fig|1265820.5.peg.2129"/>
<dbReference type="EMBL" id="AODE01000019">
    <property type="protein sequence ID" value="EUJ29640.1"/>
    <property type="molecule type" value="Genomic_DNA"/>
</dbReference>
<dbReference type="RefSeq" id="WP_036079613.1">
    <property type="nucleotide sequence ID" value="NZ_AODE01000019.1"/>
</dbReference>
<evidence type="ECO:0000313" key="2">
    <source>
        <dbReference type="Proteomes" id="UP000019254"/>
    </source>
</evidence>
<gene>
    <name evidence="1" type="ORF">PCORN_10857</name>
</gene>
<accession>W7BY27</accession>
<dbReference type="AlphaFoldDB" id="W7BY27"/>
<reference evidence="1 2" key="1">
    <citation type="journal article" date="2014" name="Int. J. Syst. Evol. Microbiol.">
        <title>Listeria floridensis sp. nov., Listeria aquatica sp. nov., Listeria cornellensis sp. nov., Listeria riparia sp. nov. and Listeria grandensis sp. nov., from agricultural and natural environments.</title>
        <authorList>
            <person name="den Bakker H.C."/>
            <person name="Warchocki S."/>
            <person name="Wright E.M."/>
            <person name="Allred A.F."/>
            <person name="Ahlstrom C."/>
            <person name="Manuel C.S."/>
            <person name="Stasiewicz M.J."/>
            <person name="Burrell A."/>
            <person name="Roof S."/>
            <person name="Strawn L."/>
            <person name="Fortes E.D."/>
            <person name="Nightingale K.K."/>
            <person name="Kephart D."/>
            <person name="Wiedmann M."/>
        </authorList>
    </citation>
    <scope>NUCLEOTIDE SEQUENCE [LARGE SCALE GENOMIC DNA]</scope>
    <source>
        <strain evidence="2">FSL F6-969</strain>
    </source>
</reference>
<keyword evidence="2" id="KW-1185">Reference proteome</keyword>
<name>W7BY27_9LIST</name>